<reference evidence="3 4" key="1">
    <citation type="submission" date="2019-04" db="EMBL/GenBank/DDBJ databases">
        <title>High contiguity whole genome sequence and gene annotation resource for two Venturia nashicola isolates.</title>
        <authorList>
            <person name="Prokchorchik M."/>
            <person name="Won K."/>
            <person name="Lee Y."/>
            <person name="Choi E.D."/>
            <person name="Segonzac C."/>
            <person name="Sohn K.H."/>
        </authorList>
    </citation>
    <scope>NUCLEOTIDE SEQUENCE [LARGE SCALE GENOMIC DNA]</scope>
    <source>
        <strain evidence="3 4">PRI2</strain>
    </source>
</reference>
<feature type="region of interest" description="Disordered" evidence="1">
    <location>
        <begin position="211"/>
        <end position="234"/>
    </location>
</feature>
<dbReference type="Proteomes" id="UP000298493">
    <property type="component" value="Unassembled WGS sequence"/>
</dbReference>
<keyword evidence="2" id="KW-0732">Signal</keyword>
<feature type="signal peptide" evidence="2">
    <location>
        <begin position="1"/>
        <end position="21"/>
    </location>
</feature>
<sequence length="326" mass="35946">MYNFRTLVLTTTPTFFILTTANPTIAGLRGQSTANIDYCKEKDYQDCVFGVSRAANDCISLPDNYTLMSVKFKKTVKCQIFTDKQCGFKADVTMRYVRLEEQTPDLSPHNTEIGGYFQSLREEKWDWGENEVEVEILGSGGWADDIGVGKSLIDVRNRKTAANKECWKLGAESIGLTYPLDKYDLAIDLVPLLNPDLGCKFKYHKTPCPKSYPPQNDDIRSTPTSSTTSPKSPRLESTMKLFKTLLAFPLAGSVLAQQPYCQIKCATPMIAACSGISSSVLVSSEDFKCACCLPNYASCGTNTAGLCCSGRCEAGHCRPVLVQNFK</sequence>
<feature type="chain" id="PRO_5021291030" evidence="2">
    <location>
        <begin position="22"/>
        <end position="326"/>
    </location>
</feature>
<protein>
    <submittedName>
        <fullName evidence="3">Uncharacterized protein</fullName>
    </submittedName>
</protein>
<dbReference type="AlphaFoldDB" id="A0A4Z1P9L6"/>
<evidence type="ECO:0000256" key="2">
    <source>
        <dbReference type="SAM" id="SignalP"/>
    </source>
</evidence>
<gene>
    <name evidence="3" type="ORF">E6O75_ATG05016</name>
</gene>
<organism evidence="3 4">
    <name type="scientific">Venturia nashicola</name>
    <dbReference type="NCBI Taxonomy" id="86259"/>
    <lineage>
        <taxon>Eukaryota</taxon>
        <taxon>Fungi</taxon>
        <taxon>Dikarya</taxon>
        <taxon>Ascomycota</taxon>
        <taxon>Pezizomycotina</taxon>
        <taxon>Dothideomycetes</taxon>
        <taxon>Pleosporomycetidae</taxon>
        <taxon>Venturiales</taxon>
        <taxon>Venturiaceae</taxon>
        <taxon>Venturia</taxon>
    </lineage>
</organism>
<evidence type="ECO:0000313" key="3">
    <source>
        <dbReference type="EMBL" id="TID21621.1"/>
    </source>
</evidence>
<feature type="compositionally biased region" description="Low complexity" evidence="1">
    <location>
        <begin position="221"/>
        <end position="232"/>
    </location>
</feature>
<comment type="caution">
    <text evidence="3">The sequence shown here is derived from an EMBL/GenBank/DDBJ whole genome shotgun (WGS) entry which is preliminary data.</text>
</comment>
<evidence type="ECO:0000256" key="1">
    <source>
        <dbReference type="SAM" id="MobiDB-lite"/>
    </source>
</evidence>
<accession>A0A4Z1P9L6</accession>
<dbReference type="EMBL" id="SNSC02000009">
    <property type="protein sequence ID" value="TID21621.1"/>
    <property type="molecule type" value="Genomic_DNA"/>
</dbReference>
<keyword evidence="4" id="KW-1185">Reference proteome</keyword>
<evidence type="ECO:0000313" key="4">
    <source>
        <dbReference type="Proteomes" id="UP000298493"/>
    </source>
</evidence>
<proteinExistence type="predicted"/>
<name>A0A4Z1P9L6_9PEZI</name>